<dbReference type="RefSeq" id="WP_307257975.1">
    <property type="nucleotide sequence ID" value="NZ_JAUSUC010000032.1"/>
</dbReference>
<reference evidence="1" key="1">
    <citation type="submission" date="2023-07" db="EMBL/GenBank/DDBJ databases">
        <title>Genomic Encyclopedia of Type Strains, Phase IV (KMG-IV): sequencing the most valuable type-strain genomes for metagenomic binning, comparative biology and taxonomic classification.</title>
        <authorList>
            <person name="Goeker M."/>
        </authorList>
    </citation>
    <scope>NUCLEOTIDE SEQUENCE</scope>
    <source>
        <strain evidence="1">DSM 23947</strain>
    </source>
</reference>
<keyword evidence="2" id="KW-1185">Reference proteome</keyword>
<proteinExistence type="predicted"/>
<name>A0AAJ1T392_9BACI</name>
<comment type="caution">
    <text evidence="1">The sequence shown here is derived from an EMBL/GenBank/DDBJ whole genome shotgun (WGS) entry which is preliminary data.</text>
</comment>
<protein>
    <submittedName>
        <fullName evidence="1">Uncharacterized protein</fullName>
    </submittedName>
</protein>
<organism evidence="1 2">
    <name type="scientific">Oikeobacillus pervagus</name>
    <dbReference type="NCBI Taxonomy" id="1325931"/>
    <lineage>
        <taxon>Bacteria</taxon>
        <taxon>Bacillati</taxon>
        <taxon>Bacillota</taxon>
        <taxon>Bacilli</taxon>
        <taxon>Bacillales</taxon>
        <taxon>Bacillaceae</taxon>
        <taxon>Oikeobacillus</taxon>
    </lineage>
</organism>
<evidence type="ECO:0000313" key="1">
    <source>
        <dbReference type="EMBL" id="MDQ0215977.1"/>
    </source>
</evidence>
<accession>A0AAJ1T392</accession>
<dbReference type="Proteomes" id="UP001237207">
    <property type="component" value="Unassembled WGS sequence"/>
</dbReference>
<dbReference type="AlphaFoldDB" id="A0AAJ1T392"/>
<dbReference type="EMBL" id="JAUSUC010000032">
    <property type="protein sequence ID" value="MDQ0215977.1"/>
    <property type="molecule type" value="Genomic_DNA"/>
</dbReference>
<gene>
    <name evidence="1" type="ORF">J2S13_002399</name>
</gene>
<evidence type="ECO:0000313" key="2">
    <source>
        <dbReference type="Proteomes" id="UP001237207"/>
    </source>
</evidence>
<sequence length="102" mass="12321">MNNSLQMMIQYKIKACAKREYELVVHSMMKELQKFGVENIKFQKDTLFNDEYWEFFKIPTVSHFHALKKIRMSKKHPIFGRLHELLDDEQGAIQCYAIRTMY</sequence>